<dbReference type="InterPro" id="IPR011335">
    <property type="entry name" value="Restrct_endonuc-II-like"/>
</dbReference>
<feature type="non-terminal residue" evidence="4">
    <location>
        <position position="1"/>
    </location>
</feature>
<name>X1HHZ6_9ZZZZ</name>
<protein>
    <submittedName>
        <fullName evidence="4">Uncharacterized protein</fullName>
    </submittedName>
</protein>
<dbReference type="InterPro" id="IPR015314">
    <property type="entry name" value="Restrct_endonuc_II_EcoRV"/>
</dbReference>
<keyword evidence="2" id="KW-0255">Endonuclease</keyword>
<dbReference type="EMBL" id="BARU01030949">
    <property type="protein sequence ID" value="GAH69077.1"/>
    <property type="molecule type" value="Genomic_DNA"/>
</dbReference>
<dbReference type="Pfam" id="PF09233">
    <property type="entry name" value="Endonuc-EcoRV"/>
    <property type="match status" value="1"/>
</dbReference>
<organism evidence="4">
    <name type="scientific">marine sediment metagenome</name>
    <dbReference type="NCBI Taxonomy" id="412755"/>
    <lineage>
        <taxon>unclassified sequences</taxon>
        <taxon>metagenomes</taxon>
        <taxon>ecological metagenomes</taxon>
    </lineage>
</organism>
<reference evidence="4" key="1">
    <citation type="journal article" date="2014" name="Front. Microbiol.">
        <title>High frequency of phylogenetically diverse reductive dehalogenase-homologous genes in deep subseafloor sedimentary metagenomes.</title>
        <authorList>
            <person name="Kawai M."/>
            <person name="Futagami T."/>
            <person name="Toyoda A."/>
            <person name="Takaki Y."/>
            <person name="Nishi S."/>
            <person name="Hori S."/>
            <person name="Arai W."/>
            <person name="Tsubouchi T."/>
            <person name="Morono Y."/>
            <person name="Uchiyama I."/>
            <person name="Ito T."/>
            <person name="Fujiyama A."/>
            <person name="Inagaki F."/>
            <person name="Takami H."/>
        </authorList>
    </citation>
    <scope>NUCLEOTIDE SEQUENCE</scope>
    <source>
        <strain evidence="4">Expedition CK06-06</strain>
    </source>
</reference>
<dbReference type="InterPro" id="IPR037057">
    <property type="entry name" value="DNA_rep_MutH/T2_RE_sf"/>
</dbReference>
<dbReference type="Gene3D" id="3.40.600.10">
    <property type="entry name" value="DNA mismatch repair MutH/Restriction endonuclease, type II"/>
    <property type="match status" value="1"/>
</dbReference>
<dbReference type="SUPFAM" id="SSF52980">
    <property type="entry name" value="Restriction endonuclease-like"/>
    <property type="match status" value="1"/>
</dbReference>
<dbReference type="AlphaFoldDB" id="X1HHZ6"/>
<evidence type="ECO:0000256" key="1">
    <source>
        <dbReference type="ARBA" id="ARBA00022722"/>
    </source>
</evidence>
<evidence type="ECO:0000313" key="4">
    <source>
        <dbReference type="EMBL" id="GAH69077.1"/>
    </source>
</evidence>
<sequence length="110" mass="12780">SRTEEAPHEGRVYGIDDLVDIVSVTRDFTFVLQEKWRIAGTSPGSGNTRNIGSVRNIEELLQGSGPFAEHGEDVFDDYWRNFLTNDMARAIESEVPYRNLEEYWQWRNRV</sequence>
<keyword evidence="3" id="KW-0378">Hydrolase</keyword>
<dbReference type="GO" id="GO:0004519">
    <property type="term" value="F:endonuclease activity"/>
    <property type="evidence" value="ECO:0007669"/>
    <property type="project" value="UniProtKB-KW"/>
</dbReference>
<gene>
    <name evidence="4" type="ORF">S03H2_49015</name>
</gene>
<proteinExistence type="predicted"/>
<accession>X1HHZ6</accession>
<dbReference type="GO" id="GO:0003677">
    <property type="term" value="F:DNA binding"/>
    <property type="evidence" value="ECO:0007669"/>
    <property type="project" value="InterPro"/>
</dbReference>
<evidence type="ECO:0000256" key="3">
    <source>
        <dbReference type="ARBA" id="ARBA00022801"/>
    </source>
</evidence>
<dbReference type="GO" id="GO:0016787">
    <property type="term" value="F:hydrolase activity"/>
    <property type="evidence" value="ECO:0007669"/>
    <property type="project" value="UniProtKB-KW"/>
</dbReference>
<comment type="caution">
    <text evidence="4">The sequence shown here is derived from an EMBL/GenBank/DDBJ whole genome shotgun (WGS) entry which is preliminary data.</text>
</comment>
<evidence type="ECO:0000256" key="2">
    <source>
        <dbReference type="ARBA" id="ARBA00022759"/>
    </source>
</evidence>
<keyword evidence="1" id="KW-0540">Nuclease</keyword>